<feature type="compositionally biased region" description="Basic and acidic residues" evidence="1">
    <location>
        <begin position="44"/>
        <end position="58"/>
    </location>
</feature>
<dbReference type="AlphaFoldDB" id="A0A935Q2C3"/>
<dbReference type="Proteomes" id="UP000697998">
    <property type="component" value="Unassembled WGS sequence"/>
</dbReference>
<evidence type="ECO:0000313" key="3">
    <source>
        <dbReference type="Proteomes" id="UP000697998"/>
    </source>
</evidence>
<comment type="caution">
    <text evidence="2">The sequence shown here is derived from an EMBL/GenBank/DDBJ whole genome shotgun (WGS) entry which is preliminary data.</text>
</comment>
<organism evidence="2 3">
    <name type="scientific">Candidatus Accumulibacter proximus</name>
    <dbReference type="NCBI Taxonomy" id="2954385"/>
    <lineage>
        <taxon>Bacteria</taxon>
        <taxon>Pseudomonadati</taxon>
        <taxon>Pseudomonadota</taxon>
        <taxon>Betaproteobacteria</taxon>
        <taxon>Candidatus Accumulibacter</taxon>
    </lineage>
</organism>
<proteinExistence type="predicted"/>
<dbReference type="EMBL" id="JADJMH010000023">
    <property type="protein sequence ID" value="MBK7676772.1"/>
    <property type="molecule type" value="Genomic_DNA"/>
</dbReference>
<protein>
    <submittedName>
        <fullName evidence="2">Uncharacterized protein</fullName>
    </submittedName>
</protein>
<sequence length="65" mass="7285">MSAIHELIAQVSDPSLRERLAAESAIALPDKTFRLVFEDHLPELSPRDGVKPRRGDLKCRKHGPL</sequence>
<gene>
    <name evidence="2" type="ORF">IPJ27_19520</name>
</gene>
<accession>A0A935Q2C3</accession>
<evidence type="ECO:0000256" key="1">
    <source>
        <dbReference type="SAM" id="MobiDB-lite"/>
    </source>
</evidence>
<reference evidence="2 3" key="1">
    <citation type="submission" date="2020-10" db="EMBL/GenBank/DDBJ databases">
        <title>Connecting structure to function with the recovery of over 1000 high-quality activated sludge metagenome-assembled genomes encoding full-length rRNA genes using long-read sequencing.</title>
        <authorList>
            <person name="Singleton C.M."/>
            <person name="Petriglieri F."/>
            <person name="Kristensen J.M."/>
            <person name="Kirkegaard R.H."/>
            <person name="Michaelsen T.Y."/>
            <person name="Andersen M.H."/>
            <person name="Karst S.M."/>
            <person name="Dueholm M.S."/>
            <person name="Nielsen P.H."/>
            <person name="Albertsen M."/>
        </authorList>
    </citation>
    <scope>NUCLEOTIDE SEQUENCE [LARGE SCALE GENOMIC DNA]</scope>
    <source>
        <strain evidence="2">EsbW_18-Q3-R4-48_BATAC.285</strain>
    </source>
</reference>
<evidence type="ECO:0000313" key="2">
    <source>
        <dbReference type="EMBL" id="MBK7676772.1"/>
    </source>
</evidence>
<name>A0A935Q2C3_9PROT</name>
<feature type="region of interest" description="Disordered" evidence="1">
    <location>
        <begin position="44"/>
        <end position="65"/>
    </location>
</feature>